<dbReference type="InParanoid" id="G1TTE6"/>
<evidence type="ECO:0000256" key="8">
    <source>
        <dbReference type="PROSITE-ProRule" id="PRU00042"/>
    </source>
</evidence>
<evidence type="ECO:0000256" key="5">
    <source>
        <dbReference type="ARBA" id="ARBA00022771"/>
    </source>
</evidence>
<dbReference type="GO" id="GO:0005634">
    <property type="term" value="C:nucleus"/>
    <property type="evidence" value="ECO:0007669"/>
    <property type="project" value="UniProtKB-SubCell"/>
</dbReference>
<comment type="similarity">
    <text evidence="2">Belongs to the krueppel C2H2-type zinc-finger protein family.</text>
</comment>
<feature type="region of interest" description="Disordered" evidence="10">
    <location>
        <begin position="158"/>
        <end position="290"/>
    </location>
</feature>
<dbReference type="FunFam" id="3.30.160.60:FF:000110">
    <property type="entry name" value="Zinc finger protein-like"/>
    <property type="match status" value="1"/>
</dbReference>
<keyword evidence="5 8" id="KW-0863">Zinc-finger</keyword>
<feature type="domain" description="C2H2-type" evidence="11">
    <location>
        <begin position="382"/>
        <end position="409"/>
    </location>
</feature>
<dbReference type="InterPro" id="IPR003309">
    <property type="entry name" value="SCAN_dom"/>
</dbReference>
<keyword evidence="7 9" id="KW-0539">Nucleus</keyword>
<evidence type="ECO:0000256" key="9">
    <source>
        <dbReference type="PROSITE-ProRule" id="PRU00187"/>
    </source>
</evidence>
<feature type="compositionally biased region" description="Basic residues" evidence="10">
    <location>
        <begin position="241"/>
        <end position="250"/>
    </location>
</feature>
<dbReference type="Pfam" id="PF00096">
    <property type="entry name" value="zf-C2H2"/>
    <property type="match status" value="5"/>
</dbReference>
<name>G1TTE6_RABIT</name>
<feature type="compositionally biased region" description="Basic and acidic residues" evidence="10">
    <location>
        <begin position="173"/>
        <end position="185"/>
    </location>
</feature>
<dbReference type="PROSITE" id="PS50157">
    <property type="entry name" value="ZINC_FINGER_C2H2_2"/>
    <property type="match status" value="5"/>
</dbReference>
<evidence type="ECO:0000256" key="10">
    <source>
        <dbReference type="SAM" id="MobiDB-lite"/>
    </source>
</evidence>
<dbReference type="InterPro" id="IPR036236">
    <property type="entry name" value="Znf_C2H2_sf"/>
</dbReference>
<evidence type="ECO:0000256" key="3">
    <source>
        <dbReference type="ARBA" id="ARBA00022723"/>
    </source>
</evidence>
<dbReference type="PROSITE" id="PS00028">
    <property type="entry name" value="ZINC_FINGER_C2H2_1"/>
    <property type="match status" value="5"/>
</dbReference>
<feature type="compositionally biased region" description="Polar residues" evidence="10">
    <location>
        <begin position="280"/>
        <end position="290"/>
    </location>
</feature>
<dbReference type="InterPro" id="IPR013087">
    <property type="entry name" value="Znf_C2H2_type"/>
</dbReference>
<keyword evidence="4" id="KW-0677">Repeat</keyword>
<evidence type="ECO:0000313" key="14">
    <source>
        <dbReference type="Proteomes" id="UP000001811"/>
    </source>
</evidence>
<feature type="compositionally biased region" description="Acidic residues" evidence="10">
    <location>
        <begin position="207"/>
        <end position="219"/>
    </location>
</feature>
<dbReference type="CDD" id="cd07936">
    <property type="entry name" value="SCAN"/>
    <property type="match status" value="1"/>
</dbReference>
<dbReference type="FunFam" id="1.10.4020.10:FF:000004">
    <property type="entry name" value="Zinc finger and SCAN domain containing 4"/>
    <property type="match status" value="1"/>
</dbReference>
<feature type="domain" description="C2H2-type" evidence="11">
    <location>
        <begin position="298"/>
        <end position="325"/>
    </location>
</feature>
<feature type="domain" description="C2H2-type" evidence="11">
    <location>
        <begin position="410"/>
        <end position="437"/>
    </location>
</feature>
<dbReference type="GO" id="GO:0008270">
    <property type="term" value="F:zinc ion binding"/>
    <property type="evidence" value="ECO:0007669"/>
    <property type="project" value="UniProtKB-KW"/>
</dbReference>
<evidence type="ECO:0000259" key="11">
    <source>
        <dbReference type="PROSITE" id="PS50157"/>
    </source>
</evidence>
<reference evidence="13" key="2">
    <citation type="submission" date="2025-08" db="UniProtKB">
        <authorList>
            <consortium name="Ensembl"/>
        </authorList>
    </citation>
    <scope>IDENTIFICATION</scope>
    <source>
        <strain evidence="13">Thorbecke</strain>
    </source>
</reference>
<comment type="subcellular location">
    <subcellularLocation>
        <location evidence="1 9">Nucleus</location>
    </subcellularLocation>
</comment>
<dbReference type="PANTHER" id="PTHR23226:SF306">
    <property type="entry name" value="ZINC FINGER AND SCAN DOMAIN-CONTAINING PROTEIN 5B"/>
    <property type="match status" value="1"/>
</dbReference>
<evidence type="ECO:0000256" key="1">
    <source>
        <dbReference type="ARBA" id="ARBA00004123"/>
    </source>
</evidence>
<dbReference type="SUPFAM" id="SSF57667">
    <property type="entry name" value="beta-beta-alpha zinc fingers"/>
    <property type="match status" value="3"/>
</dbReference>
<dbReference type="FunFam" id="3.30.160.60:FF:002533">
    <property type="entry name" value="Zinc finger protein 770"/>
    <property type="match status" value="1"/>
</dbReference>
<sequence>EVFYLMVHSPVGRNGQSCAYLKPGARSGDMEEWHTRFRAFSGSDCSDPIQDLRTLVELCHRWLRPDLHTKEQIMDLLVLEQFMISMPQDLQVLVKESGVRSCRQLEAVLRRHREPKQWVSETSTLGKGWGGAGAARCLQTRVLLLGCLSQGEEALPAIVPASRDPQGLSPKPDFQEEDVRADRQEATAVEPAELYLPEGPGESDFGCAEDGESPQEELPVENTHADPSSTPVLEGEASTPRPRHSRKRRNSSPTSSREQGGATQSESGEIPRQVGVNPSDAPSATKPVSSARQNAALYQCSDCPKSFNYRSQFVIHQRTHTGERPYQCESCKKGFMQASDLRVHQRIHSGEKPYMCEVCSHRFTHEASLLTHRRIHTNERPYKCQYCDKCFSHKGNLNVHQRIHTNTKPYRCDTCGHTFRQLGTFKRHTKIHLKAESQESGLGPQSQ</sequence>
<dbReference type="GO" id="GO:0000981">
    <property type="term" value="F:DNA-binding transcription factor activity, RNA polymerase II-specific"/>
    <property type="evidence" value="ECO:0007669"/>
    <property type="project" value="TreeGrafter"/>
</dbReference>
<organism evidence="13 14">
    <name type="scientific">Oryctolagus cuniculus</name>
    <name type="common">Rabbit</name>
    <dbReference type="NCBI Taxonomy" id="9986"/>
    <lineage>
        <taxon>Eukaryota</taxon>
        <taxon>Metazoa</taxon>
        <taxon>Chordata</taxon>
        <taxon>Craniata</taxon>
        <taxon>Vertebrata</taxon>
        <taxon>Euteleostomi</taxon>
        <taxon>Mammalia</taxon>
        <taxon>Eutheria</taxon>
        <taxon>Euarchontoglires</taxon>
        <taxon>Glires</taxon>
        <taxon>Lagomorpha</taxon>
        <taxon>Leporidae</taxon>
        <taxon>Oryctolagus</taxon>
    </lineage>
</organism>
<dbReference type="Gene3D" id="1.10.4020.10">
    <property type="entry name" value="DNA breaking-rejoining enzymes"/>
    <property type="match status" value="1"/>
</dbReference>
<dbReference type="Gene3D" id="3.30.160.60">
    <property type="entry name" value="Classic Zinc Finger"/>
    <property type="match status" value="5"/>
</dbReference>
<keyword evidence="3" id="KW-0479">Metal-binding</keyword>
<keyword evidence="6" id="KW-0862">Zinc</keyword>
<reference evidence="13 14" key="1">
    <citation type="journal article" date="2011" name="Nature">
        <title>A high-resolution map of human evolutionary constraint using 29 mammals.</title>
        <authorList>
            <person name="Lindblad-Toh K."/>
            <person name="Garber M."/>
            <person name="Zuk O."/>
            <person name="Lin M.F."/>
            <person name="Parker B.J."/>
            <person name="Washietl S."/>
            <person name="Kheradpour P."/>
            <person name="Ernst J."/>
            <person name="Jordan G."/>
            <person name="Mauceli E."/>
            <person name="Ward L.D."/>
            <person name="Lowe C.B."/>
            <person name="Holloway A.K."/>
            <person name="Clamp M."/>
            <person name="Gnerre S."/>
            <person name="Alfoldi J."/>
            <person name="Beal K."/>
            <person name="Chang J."/>
            <person name="Clawson H."/>
            <person name="Cuff J."/>
            <person name="Di Palma F."/>
            <person name="Fitzgerald S."/>
            <person name="Flicek P."/>
            <person name="Guttman M."/>
            <person name="Hubisz M.J."/>
            <person name="Jaffe D.B."/>
            <person name="Jungreis I."/>
            <person name="Kent W.J."/>
            <person name="Kostka D."/>
            <person name="Lara M."/>
            <person name="Martins A.L."/>
            <person name="Massingham T."/>
            <person name="Moltke I."/>
            <person name="Raney B.J."/>
            <person name="Rasmussen M.D."/>
            <person name="Robinson J."/>
            <person name="Stark A."/>
            <person name="Vilella A.J."/>
            <person name="Wen J."/>
            <person name="Xie X."/>
            <person name="Zody M.C."/>
            <person name="Baldwin J."/>
            <person name="Bloom T."/>
            <person name="Chin C.W."/>
            <person name="Heiman D."/>
            <person name="Nicol R."/>
            <person name="Nusbaum C."/>
            <person name="Young S."/>
            <person name="Wilkinson J."/>
            <person name="Worley K.C."/>
            <person name="Kovar C.L."/>
            <person name="Muzny D.M."/>
            <person name="Gibbs R.A."/>
            <person name="Cree A."/>
            <person name="Dihn H.H."/>
            <person name="Fowler G."/>
            <person name="Jhangiani S."/>
            <person name="Joshi V."/>
            <person name="Lee S."/>
            <person name="Lewis L.R."/>
            <person name="Nazareth L.V."/>
            <person name="Okwuonu G."/>
            <person name="Santibanez J."/>
            <person name="Warren W.C."/>
            <person name="Mardis E.R."/>
            <person name="Weinstock G.M."/>
            <person name="Wilson R.K."/>
            <person name="Delehaunty K."/>
            <person name="Dooling D."/>
            <person name="Fronik C."/>
            <person name="Fulton L."/>
            <person name="Fulton B."/>
            <person name="Graves T."/>
            <person name="Minx P."/>
            <person name="Sodergren E."/>
            <person name="Birney E."/>
            <person name="Margulies E.H."/>
            <person name="Herrero J."/>
            <person name="Green E.D."/>
            <person name="Haussler D."/>
            <person name="Siepel A."/>
            <person name="Goldman N."/>
            <person name="Pollard K.S."/>
            <person name="Pedersen J.S."/>
            <person name="Lander E.S."/>
            <person name="Kellis M."/>
        </authorList>
    </citation>
    <scope>NUCLEOTIDE SEQUENCE [LARGE SCALE GENOMIC DNA]</scope>
    <source>
        <strain evidence="14">Thorbecke</strain>
    </source>
</reference>
<evidence type="ECO:0000256" key="6">
    <source>
        <dbReference type="ARBA" id="ARBA00022833"/>
    </source>
</evidence>
<dbReference type="FunFam" id="3.30.160.60:FF:000848">
    <property type="entry name" value="Zinc finger protein 35"/>
    <property type="match status" value="1"/>
</dbReference>
<dbReference type="PANTHER" id="PTHR23226">
    <property type="entry name" value="ZINC FINGER AND SCAN DOMAIN-CONTAINING"/>
    <property type="match status" value="1"/>
</dbReference>
<evidence type="ECO:0000256" key="2">
    <source>
        <dbReference type="ARBA" id="ARBA00006991"/>
    </source>
</evidence>
<dbReference type="Ensembl" id="ENSOCUT00000027331.2">
    <property type="protein sequence ID" value="ENSOCUP00000020316.2"/>
    <property type="gene ID" value="ENSOCUG00000026442.2"/>
</dbReference>
<dbReference type="eggNOG" id="KOG1721">
    <property type="taxonomic scope" value="Eukaryota"/>
</dbReference>
<evidence type="ECO:0000313" key="13">
    <source>
        <dbReference type="Ensembl" id="ENSOCUP00000020316.2"/>
    </source>
</evidence>
<dbReference type="PROSITE" id="PS50804">
    <property type="entry name" value="SCAN_BOX"/>
    <property type="match status" value="1"/>
</dbReference>
<dbReference type="GeneTree" id="ENSGT00940000163048"/>
<feature type="compositionally biased region" description="Polar residues" evidence="10">
    <location>
        <begin position="251"/>
        <end position="267"/>
    </location>
</feature>
<proteinExistence type="inferred from homology"/>
<reference evidence="13" key="3">
    <citation type="submission" date="2025-09" db="UniProtKB">
        <authorList>
            <consortium name="Ensembl"/>
        </authorList>
    </citation>
    <scope>IDENTIFICATION</scope>
    <source>
        <strain evidence="13">Thorbecke</strain>
    </source>
</reference>
<keyword evidence="14" id="KW-1185">Reference proteome</keyword>
<dbReference type="SMART" id="SM00431">
    <property type="entry name" value="SCAN"/>
    <property type="match status" value="1"/>
</dbReference>
<dbReference type="GO" id="GO:0000978">
    <property type="term" value="F:RNA polymerase II cis-regulatory region sequence-specific DNA binding"/>
    <property type="evidence" value="ECO:0007669"/>
    <property type="project" value="TreeGrafter"/>
</dbReference>
<dbReference type="HOGENOM" id="CLU_002678_49_11_1"/>
<dbReference type="SMART" id="SM00355">
    <property type="entry name" value="ZnF_C2H2"/>
    <property type="match status" value="5"/>
</dbReference>
<evidence type="ECO:0000259" key="12">
    <source>
        <dbReference type="PROSITE" id="PS50804"/>
    </source>
</evidence>
<dbReference type="FunFam" id="3.30.160.60:FF:000624">
    <property type="entry name" value="zinc finger protein 697"/>
    <property type="match status" value="1"/>
</dbReference>
<feature type="domain" description="SCAN box" evidence="12">
    <location>
        <begin position="34"/>
        <end position="110"/>
    </location>
</feature>
<protein>
    <recommendedName>
        <fullName evidence="15">Zinc finger and SCAN domain containing 5B</fullName>
    </recommendedName>
</protein>
<dbReference type="Proteomes" id="UP000001811">
    <property type="component" value="Unplaced"/>
</dbReference>
<dbReference type="InterPro" id="IPR038269">
    <property type="entry name" value="SCAN_sf"/>
</dbReference>
<dbReference type="SUPFAM" id="SSF47353">
    <property type="entry name" value="Retrovirus capsid dimerization domain-like"/>
    <property type="match status" value="1"/>
</dbReference>
<dbReference type="Pfam" id="PF02023">
    <property type="entry name" value="SCAN"/>
    <property type="match status" value="1"/>
</dbReference>
<dbReference type="AlphaFoldDB" id="G1TTE6"/>
<evidence type="ECO:0000256" key="7">
    <source>
        <dbReference type="ARBA" id="ARBA00023242"/>
    </source>
</evidence>
<evidence type="ECO:0008006" key="15">
    <source>
        <dbReference type="Google" id="ProtNLM"/>
    </source>
</evidence>
<dbReference type="SMR" id="G1TTE6"/>
<feature type="domain" description="C2H2-type" evidence="11">
    <location>
        <begin position="326"/>
        <end position="353"/>
    </location>
</feature>
<accession>G1TTE6</accession>
<evidence type="ECO:0000256" key="4">
    <source>
        <dbReference type="ARBA" id="ARBA00022737"/>
    </source>
</evidence>
<dbReference type="FunFam" id="3.30.160.60:FF:000446">
    <property type="entry name" value="Zinc finger protein"/>
    <property type="match status" value="1"/>
</dbReference>
<feature type="domain" description="C2H2-type" evidence="11">
    <location>
        <begin position="354"/>
        <end position="381"/>
    </location>
</feature>